<protein>
    <submittedName>
        <fullName evidence="1">DUF3617 domain-containing protein</fullName>
    </submittedName>
</protein>
<name>A0A6I6L4T6_9SPHN</name>
<dbReference type="KEGG" id="slaa:EUU25_11445"/>
<dbReference type="OrthoDB" id="7405484at2"/>
<organism evidence="1 2">
    <name type="scientific">Sphingorhabdus lacus</name>
    <dbReference type="NCBI Taxonomy" id="392610"/>
    <lineage>
        <taxon>Bacteria</taxon>
        <taxon>Pseudomonadati</taxon>
        <taxon>Pseudomonadota</taxon>
        <taxon>Alphaproteobacteria</taxon>
        <taxon>Sphingomonadales</taxon>
        <taxon>Sphingomonadaceae</taxon>
        <taxon>Sphingorhabdus</taxon>
    </lineage>
</organism>
<evidence type="ECO:0000313" key="2">
    <source>
        <dbReference type="Proteomes" id="UP000428803"/>
    </source>
</evidence>
<dbReference type="Pfam" id="PF12276">
    <property type="entry name" value="DUF3617"/>
    <property type="match status" value="1"/>
</dbReference>
<keyword evidence="2" id="KW-1185">Reference proteome</keyword>
<reference evidence="2" key="1">
    <citation type="submission" date="2019-01" db="EMBL/GenBank/DDBJ databases">
        <title>Sphingorhabdus lacus sp.nov., isolated from an oligotrophic freshwater lake.</title>
        <authorList>
            <person name="Park M."/>
        </authorList>
    </citation>
    <scope>NUCLEOTIDE SEQUENCE [LARGE SCALE GENOMIC DNA]</scope>
    <source>
        <strain evidence="2">IMCC1753</strain>
    </source>
</reference>
<dbReference type="RefSeq" id="WP_158901097.1">
    <property type="nucleotide sequence ID" value="NZ_CP035733.1"/>
</dbReference>
<evidence type="ECO:0000313" key="1">
    <source>
        <dbReference type="EMBL" id="QGY81170.1"/>
    </source>
</evidence>
<dbReference type="AlphaFoldDB" id="A0A6I6L4T6"/>
<gene>
    <name evidence="1" type="ORF">EUU25_11445</name>
</gene>
<accession>A0A6I6L4T6</accession>
<sequence length="180" mass="18913">MLKVLILGVAALAISACSDKGADADGDGKISDTEAKAEMSDGGAMAMKPGQWEVKISFNKIDAPGLPAEVQGKMKEQMAKGMTQNSCLTQEQVDKPGGDFFGAPAEANCTFQELKRSGDTMKVAMTCKPAGNMTIKSTMDGKFAAETYVMNIDQSTEGTPMGTVKMTGKIEGKRIGDCPV</sequence>
<proteinExistence type="predicted"/>
<dbReference type="InterPro" id="IPR022061">
    <property type="entry name" value="DUF3617"/>
</dbReference>
<dbReference type="Proteomes" id="UP000428803">
    <property type="component" value="Chromosome"/>
</dbReference>
<dbReference type="PROSITE" id="PS51257">
    <property type="entry name" value="PROKAR_LIPOPROTEIN"/>
    <property type="match status" value="1"/>
</dbReference>
<dbReference type="EMBL" id="CP035733">
    <property type="protein sequence ID" value="QGY81170.1"/>
    <property type="molecule type" value="Genomic_DNA"/>
</dbReference>